<protein>
    <recommendedName>
        <fullName evidence="3">Secreted protein</fullName>
    </recommendedName>
</protein>
<proteinExistence type="predicted"/>
<organism evidence="1 2">
    <name type="scientific">Lactuca virosa</name>
    <dbReference type="NCBI Taxonomy" id="75947"/>
    <lineage>
        <taxon>Eukaryota</taxon>
        <taxon>Viridiplantae</taxon>
        <taxon>Streptophyta</taxon>
        <taxon>Embryophyta</taxon>
        <taxon>Tracheophyta</taxon>
        <taxon>Spermatophyta</taxon>
        <taxon>Magnoliopsida</taxon>
        <taxon>eudicotyledons</taxon>
        <taxon>Gunneridae</taxon>
        <taxon>Pentapetalae</taxon>
        <taxon>asterids</taxon>
        <taxon>campanulids</taxon>
        <taxon>Asterales</taxon>
        <taxon>Asteraceae</taxon>
        <taxon>Cichorioideae</taxon>
        <taxon>Cichorieae</taxon>
        <taxon>Lactucinae</taxon>
        <taxon>Lactuca</taxon>
    </lineage>
</organism>
<evidence type="ECO:0000313" key="2">
    <source>
        <dbReference type="Proteomes" id="UP001157418"/>
    </source>
</evidence>
<keyword evidence="2" id="KW-1185">Reference proteome</keyword>
<dbReference type="Proteomes" id="UP001157418">
    <property type="component" value="Unassembled WGS sequence"/>
</dbReference>
<evidence type="ECO:0008006" key="3">
    <source>
        <dbReference type="Google" id="ProtNLM"/>
    </source>
</evidence>
<reference evidence="1 2" key="1">
    <citation type="submission" date="2022-01" db="EMBL/GenBank/DDBJ databases">
        <authorList>
            <person name="Xiong W."/>
            <person name="Schranz E."/>
        </authorList>
    </citation>
    <scope>NUCLEOTIDE SEQUENCE [LARGE SCALE GENOMIC DNA]</scope>
</reference>
<dbReference type="EMBL" id="CAKMRJ010004445">
    <property type="protein sequence ID" value="CAH1435562.1"/>
    <property type="molecule type" value="Genomic_DNA"/>
</dbReference>
<accession>A0AAU9N9P0</accession>
<name>A0AAU9N9P0_9ASTR</name>
<gene>
    <name evidence="1" type="ORF">LVIROSA_LOCUS21994</name>
</gene>
<dbReference type="AlphaFoldDB" id="A0AAU9N9P0"/>
<evidence type="ECO:0000313" key="1">
    <source>
        <dbReference type="EMBL" id="CAH1435562.1"/>
    </source>
</evidence>
<sequence length="83" mass="8775">MPCSSSSSLSLFSAPCRRCCRFEAAIDPPAANEVVSSEGFSWVAGSREARPVPLLLSTGNQPQPCHSSRSPFPFRCSVAATVS</sequence>
<comment type="caution">
    <text evidence="1">The sequence shown here is derived from an EMBL/GenBank/DDBJ whole genome shotgun (WGS) entry which is preliminary data.</text>
</comment>